<dbReference type="Proteomes" id="UP001652582">
    <property type="component" value="Chromosome 16"/>
</dbReference>
<accession>A0ABM3LT63</accession>
<dbReference type="InterPro" id="IPR029058">
    <property type="entry name" value="AB_hydrolase_fold"/>
</dbReference>
<dbReference type="RefSeq" id="XP_052742259.1">
    <property type="nucleotide sequence ID" value="XM_052886299.1"/>
</dbReference>
<evidence type="ECO:0000313" key="3">
    <source>
        <dbReference type="RefSeq" id="XP_052742259.1"/>
    </source>
</evidence>
<feature type="compositionally biased region" description="Acidic residues" evidence="1">
    <location>
        <begin position="110"/>
        <end position="124"/>
    </location>
</feature>
<evidence type="ECO:0000256" key="1">
    <source>
        <dbReference type="SAM" id="MobiDB-lite"/>
    </source>
</evidence>
<evidence type="ECO:0000313" key="2">
    <source>
        <dbReference type="Proteomes" id="UP001652582"/>
    </source>
</evidence>
<dbReference type="GeneID" id="128198865"/>
<sequence>MCLTFDNFCHITFLYCFFCRYLVILRRAAAAEAAEAAALHERLVAHVRALSGEDERGVWGEHSYARARAAPPAQRVLLAPPPPAPAPCLDVLAPPAPAPALPDPPAPPEHDDDEDDDDDDDDEQWEERMCAAAPGAEHARLVRAVGDALRDLRLQRAARAGSLGRRARREGARQAARRLRRALAPCWGGAAGWLLGALPAALPRALRRLLDEALGELRRAAPRLAARLPPARAPSPEPLDAVGPALGPDAPGPWLAWAPSGCAALDERFARRLGALLHTRRLAGGGGAARAAPDRWCAARAAEARAALSGVLAAAGARPVVLGGAGAGAALAAWLAAEGGVRALLQLAPSARTAEGAPAEEGALPRLAVRGGAAGAAGGARRELVLAGADEALRLPARLRARLALPQQALDAAVAEECARWASDVTDPAGGAALGGTRAIEIVEGRSISRATGGSPLALPAPRRAEPALAAADIMQLPIVFADDEPPLDASAAPAPPRARSPPAPDLTVTSGNPRVSCSLAQTVRDCSRRTTISTTVLQGASPPRAVRYARVLVAKRARLSRRPPGRPPLRPARD</sequence>
<proteinExistence type="predicted"/>
<gene>
    <name evidence="3" type="primary">LOC128198865</name>
</gene>
<feature type="compositionally biased region" description="Pro residues" evidence="1">
    <location>
        <begin position="494"/>
        <end position="505"/>
    </location>
</feature>
<dbReference type="SUPFAM" id="SSF53474">
    <property type="entry name" value="alpha/beta-Hydrolases"/>
    <property type="match status" value="1"/>
</dbReference>
<keyword evidence="2" id="KW-1185">Reference proteome</keyword>
<reference evidence="3" key="1">
    <citation type="submission" date="2025-08" db="UniProtKB">
        <authorList>
            <consortium name="RefSeq"/>
        </authorList>
    </citation>
    <scope>IDENTIFICATION</scope>
</reference>
<name>A0ABM3LT63_BICAN</name>
<feature type="compositionally biased region" description="Pro residues" evidence="1">
    <location>
        <begin position="94"/>
        <end position="107"/>
    </location>
</feature>
<feature type="region of interest" description="Disordered" evidence="1">
    <location>
        <begin position="485"/>
        <end position="514"/>
    </location>
</feature>
<organism evidence="2 3">
    <name type="scientific">Bicyclus anynana</name>
    <name type="common">Squinting bush brown butterfly</name>
    <dbReference type="NCBI Taxonomy" id="110368"/>
    <lineage>
        <taxon>Eukaryota</taxon>
        <taxon>Metazoa</taxon>
        <taxon>Ecdysozoa</taxon>
        <taxon>Arthropoda</taxon>
        <taxon>Hexapoda</taxon>
        <taxon>Insecta</taxon>
        <taxon>Pterygota</taxon>
        <taxon>Neoptera</taxon>
        <taxon>Endopterygota</taxon>
        <taxon>Lepidoptera</taxon>
        <taxon>Glossata</taxon>
        <taxon>Ditrysia</taxon>
        <taxon>Papilionoidea</taxon>
        <taxon>Nymphalidae</taxon>
        <taxon>Satyrinae</taxon>
        <taxon>Satyrini</taxon>
        <taxon>Mycalesina</taxon>
        <taxon>Bicyclus</taxon>
    </lineage>
</organism>
<protein>
    <submittedName>
        <fullName evidence="3">Uncharacterized protein LOC128198865 isoform X1</fullName>
    </submittedName>
</protein>
<feature type="region of interest" description="Disordered" evidence="1">
    <location>
        <begin position="87"/>
        <end position="124"/>
    </location>
</feature>